<dbReference type="InterPro" id="IPR036081">
    <property type="entry name" value="Translin_sf"/>
</dbReference>
<dbReference type="Gene3D" id="1.20.58.190">
    <property type="entry name" value="Translin, domain 1"/>
    <property type="match status" value="1"/>
</dbReference>
<name>A0AAQ3P7S9_VIGMU</name>
<sequence length="231" mass="25197">MSKFNKVEVLEKAEKDLAAVTDQYVSRLVKELQGTDFWKLRRAYSPGIQEYVEAATFCCFCKNGTLLELDEINKTLLPLNDPSLHPMQINVLDYLLGRINSDILTDLPIELPPLVCLSQSKLPFCMLLEMVGGRIIDGGDRGNCNGFLWHCQCGQGGVDTCFDDDLVLSEGDGSILHVSTQLVAPPEMAQLVQVVGLHEICTGLLLIVSAVGVRVGSDRGSLSVSVTAKKT</sequence>
<dbReference type="Pfam" id="PF01997">
    <property type="entry name" value="Translin"/>
    <property type="match status" value="1"/>
</dbReference>
<proteinExistence type="predicted"/>
<dbReference type="AlphaFoldDB" id="A0AAQ3P7S9"/>
<dbReference type="InterPro" id="IPR016068">
    <property type="entry name" value="Translin_N"/>
</dbReference>
<dbReference type="InterPro" id="IPR002848">
    <property type="entry name" value="Translin_fam"/>
</dbReference>
<evidence type="ECO:0000313" key="2">
    <source>
        <dbReference type="Proteomes" id="UP001374535"/>
    </source>
</evidence>
<accession>A0AAQ3P7S9</accession>
<keyword evidence="2" id="KW-1185">Reference proteome</keyword>
<protein>
    <submittedName>
        <fullName evidence="1">Uncharacterized protein</fullName>
    </submittedName>
</protein>
<dbReference type="PANTHER" id="PTHR10741">
    <property type="entry name" value="TRANSLIN AND TRANSLIN ASSOCIATED PROTEIN X"/>
    <property type="match status" value="1"/>
</dbReference>
<dbReference type="GO" id="GO:0043565">
    <property type="term" value="F:sequence-specific DNA binding"/>
    <property type="evidence" value="ECO:0007669"/>
    <property type="project" value="InterPro"/>
</dbReference>
<dbReference type="EMBL" id="CP144700">
    <property type="protein sequence ID" value="WVZ23310.1"/>
    <property type="molecule type" value="Genomic_DNA"/>
</dbReference>
<dbReference type="Proteomes" id="UP001374535">
    <property type="component" value="Chromosome 1"/>
</dbReference>
<reference evidence="1 2" key="1">
    <citation type="journal article" date="2023" name="Life. Sci Alliance">
        <title>Evolutionary insights into 3D genome organization and epigenetic landscape of Vigna mungo.</title>
        <authorList>
            <person name="Junaid A."/>
            <person name="Singh B."/>
            <person name="Bhatia S."/>
        </authorList>
    </citation>
    <scope>NUCLEOTIDE SEQUENCE [LARGE SCALE GENOMIC DNA]</scope>
    <source>
        <strain evidence="1">Urdbean</strain>
    </source>
</reference>
<gene>
    <name evidence="1" type="ORF">V8G54_001854</name>
</gene>
<organism evidence="1 2">
    <name type="scientific">Vigna mungo</name>
    <name type="common">Black gram</name>
    <name type="synonym">Phaseolus mungo</name>
    <dbReference type="NCBI Taxonomy" id="3915"/>
    <lineage>
        <taxon>Eukaryota</taxon>
        <taxon>Viridiplantae</taxon>
        <taxon>Streptophyta</taxon>
        <taxon>Embryophyta</taxon>
        <taxon>Tracheophyta</taxon>
        <taxon>Spermatophyta</taxon>
        <taxon>Magnoliopsida</taxon>
        <taxon>eudicotyledons</taxon>
        <taxon>Gunneridae</taxon>
        <taxon>Pentapetalae</taxon>
        <taxon>rosids</taxon>
        <taxon>fabids</taxon>
        <taxon>Fabales</taxon>
        <taxon>Fabaceae</taxon>
        <taxon>Papilionoideae</taxon>
        <taxon>50 kb inversion clade</taxon>
        <taxon>NPAAA clade</taxon>
        <taxon>indigoferoid/millettioid clade</taxon>
        <taxon>Phaseoleae</taxon>
        <taxon>Vigna</taxon>
    </lineage>
</organism>
<dbReference type="SUPFAM" id="SSF74784">
    <property type="entry name" value="Translin"/>
    <property type="match status" value="1"/>
</dbReference>
<evidence type="ECO:0000313" key="1">
    <source>
        <dbReference type="EMBL" id="WVZ23310.1"/>
    </source>
</evidence>